<sequence>MRSLSKVISAGLVSFGLLSVGTAVQTCSNSSHPPVVDLGYALYQARVIESNSSNAYLNFSNIRYAAPPLEERRFTAPAEPLKNRSAGVQDGSYGKICPQAYARWQLGANVLNPPAENESEDCLFLDVVVPKTVYESNASVPVLVWFHGGGYAIGSKYAQGSPVGLLDRSFEAGEGAIWVGMNYRLGAFGFLQGDTIQANGTANAGFHDQRAALNWVQENIYLFGGDKDRVTAIGESAGGGSILHHITAYGGKNGPAPFQKAILQSTAFVPSPSADTPEIIAQAFLRAANVTSIEEARGLSSEQLLAANKIAQASALFGTYVFGPAPDGSYVPDLPGKLLLNGSYDRTVTVMAAHNSNEAGRYTDPAATNDTAFDTYMALYFPSASSEVLSYLSTVLYPPLYDGSQPYASPFYRLNRAISDFTFTCSSTWLMHAYNTSASYKYQFSVPPGNHTQDVPYTYFSTLNVQVLNETLAKTMQGWMTSFAQRGDPNRDGLPSFPAYGAESKILNLNRTYIPEIDDPMNNERCLWWQKALYR</sequence>
<feature type="domain" description="Carboxylesterase type B" evidence="2">
    <location>
        <begin position="49"/>
        <end position="527"/>
    </location>
</feature>
<feature type="signal peptide" evidence="1">
    <location>
        <begin position="1"/>
        <end position="23"/>
    </location>
</feature>
<protein>
    <submittedName>
        <fullName evidence="3">Acetylcholinesterase</fullName>
    </submittedName>
</protein>
<feature type="chain" id="PRO_5047286985" evidence="1">
    <location>
        <begin position="24"/>
        <end position="535"/>
    </location>
</feature>
<dbReference type="InterPro" id="IPR002018">
    <property type="entry name" value="CarbesteraseB"/>
</dbReference>
<dbReference type="EMBL" id="JBFCZG010000002">
    <property type="protein sequence ID" value="KAL3425899.1"/>
    <property type="molecule type" value="Genomic_DNA"/>
</dbReference>
<dbReference type="InterPro" id="IPR029058">
    <property type="entry name" value="AB_hydrolase_fold"/>
</dbReference>
<proteinExistence type="predicted"/>
<dbReference type="SUPFAM" id="SSF53474">
    <property type="entry name" value="alpha/beta-Hydrolases"/>
    <property type="match status" value="1"/>
</dbReference>
<dbReference type="Proteomes" id="UP001629113">
    <property type="component" value="Unassembled WGS sequence"/>
</dbReference>
<dbReference type="PROSITE" id="PS00941">
    <property type="entry name" value="CARBOXYLESTERASE_B_2"/>
    <property type="match status" value="1"/>
</dbReference>
<dbReference type="PANTHER" id="PTHR11559">
    <property type="entry name" value="CARBOXYLESTERASE"/>
    <property type="match status" value="1"/>
</dbReference>
<dbReference type="InterPro" id="IPR050309">
    <property type="entry name" value="Type-B_Carboxylest/Lipase"/>
</dbReference>
<dbReference type="Gene3D" id="3.40.50.1820">
    <property type="entry name" value="alpha/beta hydrolase"/>
    <property type="match status" value="1"/>
</dbReference>
<gene>
    <name evidence="3" type="ORF">PVAG01_02690</name>
</gene>
<dbReference type="Pfam" id="PF00135">
    <property type="entry name" value="COesterase"/>
    <property type="match status" value="1"/>
</dbReference>
<accession>A0ABR4PRD4</accession>
<evidence type="ECO:0000313" key="3">
    <source>
        <dbReference type="EMBL" id="KAL3425899.1"/>
    </source>
</evidence>
<dbReference type="InterPro" id="IPR019819">
    <property type="entry name" value="Carboxylesterase_B_CS"/>
</dbReference>
<evidence type="ECO:0000259" key="2">
    <source>
        <dbReference type="Pfam" id="PF00135"/>
    </source>
</evidence>
<reference evidence="3 4" key="1">
    <citation type="submission" date="2024-06" db="EMBL/GenBank/DDBJ databases">
        <title>Complete genome of Phlyctema vagabunda strain 19-DSS-EL-015.</title>
        <authorList>
            <person name="Fiorenzani C."/>
        </authorList>
    </citation>
    <scope>NUCLEOTIDE SEQUENCE [LARGE SCALE GENOMIC DNA]</scope>
    <source>
        <strain evidence="3 4">19-DSS-EL-015</strain>
    </source>
</reference>
<evidence type="ECO:0000256" key="1">
    <source>
        <dbReference type="SAM" id="SignalP"/>
    </source>
</evidence>
<organism evidence="3 4">
    <name type="scientific">Phlyctema vagabunda</name>
    <dbReference type="NCBI Taxonomy" id="108571"/>
    <lineage>
        <taxon>Eukaryota</taxon>
        <taxon>Fungi</taxon>
        <taxon>Dikarya</taxon>
        <taxon>Ascomycota</taxon>
        <taxon>Pezizomycotina</taxon>
        <taxon>Leotiomycetes</taxon>
        <taxon>Helotiales</taxon>
        <taxon>Dermateaceae</taxon>
        <taxon>Phlyctema</taxon>
    </lineage>
</organism>
<evidence type="ECO:0000313" key="4">
    <source>
        <dbReference type="Proteomes" id="UP001629113"/>
    </source>
</evidence>
<name>A0ABR4PRD4_9HELO</name>
<keyword evidence="4" id="KW-1185">Reference proteome</keyword>
<comment type="caution">
    <text evidence="3">The sequence shown here is derived from an EMBL/GenBank/DDBJ whole genome shotgun (WGS) entry which is preliminary data.</text>
</comment>
<keyword evidence="1" id="KW-0732">Signal</keyword>